<dbReference type="InterPro" id="IPR007383">
    <property type="entry name" value="DUF445"/>
</dbReference>
<dbReference type="PANTHER" id="PTHR38442">
    <property type="entry name" value="INNER MEMBRANE PROTEIN-RELATED"/>
    <property type="match status" value="1"/>
</dbReference>
<dbReference type="PANTHER" id="PTHR38442:SF1">
    <property type="entry name" value="INNER MEMBRANE PROTEIN"/>
    <property type="match status" value="1"/>
</dbReference>
<feature type="transmembrane region" description="Helical" evidence="1">
    <location>
        <begin position="20"/>
        <end position="37"/>
    </location>
</feature>
<dbReference type="RefSeq" id="WP_048543951.1">
    <property type="nucleotide sequence ID" value="NZ_HF571038.1"/>
</dbReference>
<dbReference type="STRING" id="1193518.BN13_60011"/>
<comment type="caution">
    <text evidence="2">The sequence shown here is derived from an EMBL/GenBank/DDBJ whole genome shotgun (WGS) entry which is preliminary data.</text>
</comment>
<dbReference type="GO" id="GO:0005886">
    <property type="term" value="C:plasma membrane"/>
    <property type="evidence" value="ECO:0007669"/>
    <property type="project" value="TreeGrafter"/>
</dbReference>
<keyword evidence="1" id="KW-1133">Transmembrane helix</keyword>
<organism evidence="2 3">
    <name type="scientific">Nostocoides jenkinsii Ben 74</name>
    <dbReference type="NCBI Taxonomy" id="1193518"/>
    <lineage>
        <taxon>Bacteria</taxon>
        <taxon>Bacillati</taxon>
        <taxon>Actinomycetota</taxon>
        <taxon>Actinomycetes</taxon>
        <taxon>Micrococcales</taxon>
        <taxon>Intrasporangiaceae</taxon>
        <taxon>Nostocoides</taxon>
    </lineage>
</organism>
<evidence type="ECO:0000313" key="3">
    <source>
        <dbReference type="Proteomes" id="UP000035720"/>
    </source>
</evidence>
<gene>
    <name evidence="2" type="ORF">BN13_60011</name>
</gene>
<dbReference type="Pfam" id="PF04286">
    <property type="entry name" value="DUF445"/>
    <property type="match status" value="1"/>
</dbReference>
<evidence type="ECO:0000313" key="2">
    <source>
        <dbReference type="EMBL" id="CCI54110.1"/>
    </source>
</evidence>
<accession>A0A077MDW1</accession>
<dbReference type="Proteomes" id="UP000035720">
    <property type="component" value="Unassembled WGS sequence"/>
</dbReference>
<keyword evidence="1" id="KW-0472">Membrane</keyword>
<dbReference type="EMBL" id="CAJC01000172">
    <property type="protein sequence ID" value="CCI54110.1"/>
    <property type="molecule type" value="Genomic_DNA"/>
</dbReference>
<keyword evidence="1" id="KW-0812">Transmembrane</keyword>
<keyword evidence="3" id="KW-1185">Reference proteome</keyword>
<evidence type="ECO:0008006" key="4">
    <source>
        <dbReference type="Google" id="ProtNLM"/>
    </source>
</evidence>
<dbReference type="OrthoDB" id="9769590at2"/>
<dbReference type="AlphaFoldDB" id="A0A077MDW1"/>
<protein>
    <recommendedName>
        <fullName evidence="4">DUF445 domain-containing protein</fullName>
    </recommendedName>
</protein>
<reference evidence="2 3" key="1">
    <citation type="journal article" date="2013" name="ISME J.">
        <title>A metabolic model for members of the genus Tetrasphaera involved in enhanced biological phosphorus removal.</title>
        <authorList>
            <person name="Kristiansen R."/>
            <person name="Nguyen H.T.T."/>
            <person name="Saunders A.M."/>
            <person name="Nielsen J.L."/>
            <person name="Wimmer R."/>
            <person name="Le V.Q."/>
            <person name="McIlroy S.J."/>
            <person name="Petrovski S."/>
            <person name="Seviour R.J."/>
            <person name="Calteau A."/>
            <person name="Nielsen K.L."/>
            <person name="Nielsen P.H."/>
        </authorList>
    </citation>
    <scope>NUCLEOTIDE SEQUENCE [LARGE SCALE GENOMIC DNA]</scope>
    <source>
        <strain evidence="2 3">Ben 74</strain>
    </source>
</reference>
<proteinExistence type="predicted"/>
<sequence length="418" mass="46184">MSFLTESPADAARRAGLRRMRIIATSLLVLAFVVFVLTNKHQDGGWGYVHTAAEAAMVGALADWFAVTALFKHPLGLPIPHTALVKKRKDELGRSLEEFVGDNFLTEDIARERLAAANVGIRLGTWLGEPAHRQRALEEGAKIATVALNRMRDEDVHDFVEQVLMTRLIKEPASPIIGSFLAGIIDDGAHHGLVDLGLGEIHDWLVENPEVFSTLMNERAPWWTPPWVDGRVINWTYQQALAWVQDMRSDPDHRARQALDGLLRQLATDLHENPEVQARAEALKERVLTHPQVGITVGSLWASVRTSLLAALADPTSSLWERGDAWLAEISHMLLTDDETRGRLEGHLADIVAFFVNTYGDELATVISTTVDRWDADEASQRIELFVGRDLQFIRINGTIVGALAGLVIHAIGQALGS</sequence>
<evidence type="ECO:0000256" key="1">
    <source>
        <dbReference type="SAM" id="Phobius"/>
    </source>
</evidence>
<feature type="transmembrane region" description="Helical" evidence="1">
    <location>
        <begin position="49"/>
        <end position="71"/>
    </location>
</feature>
<name>A0A077MDW1_9MICO</name>